<dbReference type="PANTHER" id="PTHR10067:SF6">
    <property type="entry name" value="PHOSPHATIDYLSERINE DECARBOXYLASE PROENZYME, MITOCHONDRIAL"/>
    <property type="match status" value="1"/>
</dbReference>
<dbReference type="AlphaFoldDB" id="A0A835FCM4"/>
<evidence type="ECO:0000313" key="3">
    <source>
        <dbReference type="EMBL" id="KAF8740626.1"/>
    </source>
</evidence>
<accession>A0A835FCM4</accession>
<organism evidence="3 4">
    <name type="scientific">Digitaria exilis</name>
    <dbReference type="NCBI Taxonomy" id="1010633"/>
    <lineage>
        <taxon>Eukaryota</taxon>
        <taxon>Viridiplantae</taxon>
        <taxon>Streptophyta</taxon>
        <taxon>Embryophyta</taxon>
        <taxon>Tracheophyta</taxon>
        <taxon>Spermatophyta</taxon>
        <taxon>Magnoliopsida</taxon>
        <taxon>Liliopsida</taxon>
        <taxon>Poales</taxon>
        <taxon>Poaceae</taxon>
        <taxon>PACMAD clade</taxon>
        <taxon>Panicoideae</taxon>
        <taxon>Panicodae</taxon>
        <taxon>Paniceae</taxon>
        <taxon>Anthephorinae</taxon>
        <taxon>Digitaria</taxon>
    </lineage>
</organism>
<comment type="caution">
    <text evidence="3">The sequence shown here is derived from an EMBL/GenBank/DDBJ whole genome shotgun (WGS) entry which is preliminary data.</text>
</comment>
<proteinExistence type="predicted"/>
<dbReference type="GO" id="GO:0004609">
    <property type="term" value="F:phosphatidylserine decarboxylase activity"/>
    <property type="evidence" value="ECO:0007669"/>
    <property type="project" value="InterPro"/>
</dbReference>
<dbReference type="Pfam" id="PF02666">
    <property type="entry name" value="PS_Dcarbxylase"/>
    <property type="match status" value="1"/>
</dbReference>
<sequence length="313" mass="35441">MRFRVRPESPWPPPPFHLLASFRRIHAANSGDSQDLQEVALPLEEYPSLQPFFIRSLREGARPIDPDPNCLVTGTMIEQVKGFSYSVSSLLGTSSSLHDAAEQELSREHIEQIMPENSNAKSWWRVSVASPKLRNQAVLSPRKGIFYCVVYLHPGDYHRVHSPVDWSILKRRHFSGHLFRQNERAVRTIRNLYVENERVNLEPDMWTNRTVSRMVHSLPPEERVYEPEGTGAEVKKGEVVRAATADACGKWKSDGHVRFADSRIQDGVNSGGGPSWKREARSDFSFCVRAGDKERCMPTGMTGSESLVICLCL</sequence>
<dbReference type="OrthoDB" id="4330at2759"/>
<dbReference type="EMBL" id="JACEFO010001319">
    <property type="protein sequence ID" value="KAF8740626.1"/>
    <property type="molecule type" value="Genomic_DNA"/>
</dbReference>
<keyword evidence="2" id="KW-0456">Lyase</keyword>
<evidence type="ECO:0008006" key="5">
    <source>
        <dbReference type="Google" id="ProtNLM"/>
    </source>
</evidence>
<evidence type="ECO:0000256" key="2">
    <source>
        <dbReference type="ARBA" id="ARBA00023239"/>
    </source>
</evidence>
<dbReference type="Proteomes" id="UP000636709">
    <property type="component" value="Unassembled WGS sequence"/>
</dbReference>
<keyword evidence="4" id="KW-1185">Reference proteome</keyword>
<dbReference type="PANTHER" id="PTHR10067">
    <property type="entry name" value="PHOSPHATIDYLSERINE DECARBOXYLASE"/>
    <property type="match status" value="1"/>
</dbReference>
<keyword evidence="1" id="KW-0210">Decarboxylase</keyword>
<protein>
    <recommendedName>
        <fullName evidence="5">Phosphatidylserine decarboxylase</fullName>
    </recommendedName>
</protein>
<evidence type="ECO:0000256" key="1">
    <source>
        <dbReference type="ARBA" id="ARBA00022793"/>
    </source>
</evidence>
<name>A0A835FCM4_9POAL</name>
<gene>
    <name evidence="3" type="ORF">HU200_013787</name>
</gene>
<reference evidence="3" key="1">
    <citation type="submission" date="2020-07" db="EMBL/GenBank/DDBJ databases">
        <title>Genome sequence and genetic diversity analysis of an under-domesticated orphan crop, white fonio (Digitaria exilis).</title>
        <authorList>
            <person name="Bennetzen J.L."/>
            <person name="Chen S."/>
            <person name="Ma X."/>
            <person name="Wang X."/>
            <person name="Yssel A.E.J."/>
            <person name="Chaluvadi S.R."/>
            <person name="Johnson M."/>
            <person name="Gangashetty P."/>
            <person name="Hamidou F."/>
            <person name="Sanogo M.D."/>
            <person name="Zwaenepoel A."/>
            <person name="Wallace J."/>
            <person name="Van De Peer Y."/>
            <person name="Van Deynze A."/>
        </authorList>
    </citation>
    <scope>NUCLEOTIDE SEQUENCE</scope>
    <source>
        <tissue evidence="3">Leaves</tissue>
    </source>
</reference>
<dbReference type="InterPro" id="IPR003817">
    <property type="entry name" value="PS_Dcarbxylase"/>
</dbReference>
<evidence type="ECO:0000313" key="4">
    <source>
        <dbReference type="Proteomes" id="UP000636709"/>
    </source>
</evidence>
<dbReference type="GO" id="GO:0005739">
    <property type="term" value="C:mitochondrion"/>
    <property type="evidence" value="ECO:0007669"/>
    <property type="project" value="TreeGrafter"/>
</dbReference>
<dbReference type="GO" id="GO:0006646">
    <property type="term" value="P:phosphatidylethanolamine biosynthetic process"/>
    <property type="evidence" value="ECO:0007669"/>
    <property type="project" value="TreeGrafter"/>
</dbReference>